<feature type="transmembrane region" description="Helical" evidence="1">
    <location>
        <begin position="264"/>
        <end position="283"/>
    </location>
</feature>
<keyword evidence="1" id="KW-0472">Membrane</keyword>
<organism evidence="2">
    <name type="scientific">marine metagenome</name>
    <dbReference type="NCBI Taxonomy" id="408172"/>
    <lineage>
        <taxon>unclassified sequences</taxon>
        <taxon>metagenomes</taxon>
        <taxon>ecological metagenomes</taxon>
    </lineage>
</organism>
<dbReference type="GO" id="GO:0003676">
    <property type="term" value="F:nucleic acid binding"/>
    <property type="evidence" value="ECO:0007669"/>
    <property type="project" value="InterPro"/>
</dbReference>
<evidence type="ECO:0000313" key="2">
    <source>
        <dbReference type="EMBL" id="SUZ61220.1"/>
    </source>
</evidence>
<feature type="transmembrane region" description="Helical" evidence="1">
    <location>
        <begin position="372"/>
        <end position="405"/>
    </location>
</feature>
<gene>
    <name evidence="2" type="ORF">METZ01_LOCUS14074</name>
</gene>
<dbReference type="SUPFAM" id="SSF103473">
    <property type="entry name" value="MFS general substrate transporter"/>
    <property type="match status" value="1"/>
</dbReference>
<feature type="transmembrane region" description="Helical" evidence="1">
    <location>
        <begin position="45"/>
        <end position="66"/>
    </location>
</feature>
<dbReference type="PROSITE" id="PS00092">
    <property type="entry name" value="N6_MTASE"/>
    <property type="match status" value="1"/>
</dbReference>
<dbReference type="PANTHER" id="PTHR43596:SF1">
    <property type="entry name" value="ADP,ATP CARRIER PROTEIN"/>
    <property type="match status" value="1"/>
</dbReference>
<dbReference type="GO" id="GO:0008168">
    <property type="term" value="F:methyltransferase activity"/>
    <property type="evidence" value="ECO:0007669"/>
    <property type="project" value="InterPro"/>
</dbReference>
<dbReference type="GO" id="GO:0032259">
    <property type="term" value="P:methylation"/>
    <property type="evidence" value="ECO:0007669"/>
    <property type="project" value="InterPro"/>
</dbReference>
<reference evidence="2" key="1">
    <citation type="submission" date="2018-05" db="EMBL/GenBank/DDBJ databases">
        <authorList>
            <person name="Lanie J.A."/>
            <person name="Ng W.-L."/>
            <person name="Kazmierczak K.M."/>
            <person name="Andrzejewski T.M."/>
            <person name="Davidsen T.M."/>
            <person name="Wayne K.J."/>
            <person name="Tettelin H."/>
            <person name="Glass J.I."/>
            <person name="Rusch D."/>
            <person name="Podicherti R."/>
            <person name="Tsui H.-C.T."/>
            <person name="Winkler M.E."/>
        </authorList>
    </citation>
    <scope>NUCLEOTIDE SEQUENCE</scope>
</reference>
<sequence>MVDVRNEEVAAMLWSCAYFFCVLTAYYVIRPIRDEMGVAGGVNNLPWLFTGTLVGMIICNPPYAALVARLPRLRFITLSYRFFMGNLLVFFLLLHLATEAQNIWIGRVFFIWTSVFNLFVVSIFWAFMADLFTSAQGKRLFGFIGVGGTLGAMAGSYLTMTLAELLGPINLLLISVVLLEIGIFAVRRLSTIATRFSDLPSTPHPENIIGGSIFSGFSHALQSSYLLGICSYMFLFAIAGTVLYFHQADIVDRAFDDRAVRTAFFAKIDLLVSLLTLGTQMFLTGRLLKVLGVALTLILLPAVCVIGFSILGFAPTLLVIVVFQTLRRATNYAVARPTRELLYTVVTRDDKFKAKAFIDTFVYRAGDQIGAWTYVLMGIIGLGMTGIAFAAVPLSAVWLGLALWLGNQQEAKANRLR</sequence>
<feature type="transmembrane region" description="Helical" evidence="1">
    <location>
        <begin position="109"/>
        <end position="128"/>
    </location>
</feature>
<accession>A0A381P2X2</accession>
<dbReference type="AlphaFoldDB" id="A0A381P2X2"/>
<feature type="transmembrane region" description="Helical" evidence="1">
    <location>
        <begin position="165"/>
        <end position="186"/>
    </location>
</feature>
<evidence type="ECO:0008006" key="3">
    <source>
        <dbReference type="Google" id="ProtNLM"/>
    </source>
</evidence>
<feature type="transmembrane region" description="Helical" evidence="1">
    <location>
        <begin position="78"/>
        <end position="97"/>
    </location>
</feature>
<dbReference type="PANTHER" id="PTHR43596">
    <property type="entry name" value="ADP,ATP CARRIER PROTEIN"/>
    <property type="match status" value="1"/>
</dbReference>
<dbReference type="InterPro" id="IPR002052">
    <property type="entry name" value="DNA_methylase_N6_adenine_CS"/>
</dbReference>
<evidence type="ECO:0000256" key="1">
    <source>
        <dbReference type="SAM" id="Phobius"/>
    </source>
</evidence>
<keyword evidence="1" id="KW-0812">Transmembrane</keyword>
<feature type="transmembrane region" description="Helical" evidence="1">
    <location>
        <begin position="225"/>
        <end position="244"/>
    </location>
</feature>
<name>A0A381P2X2_9ZZZZ</name>
<dbReference type="Gene3D" id="1.20.1250.20">
    <property type="entry name" value="MFS general substrate transporter like domains"/>
    <property type="match status" value="1"/>
</dbReference>
<dbReference type="EMBL" id="UINC01000788">
    <property type="protein sequence ID" value="SUZ61220.1"/>
    <property type="molecule type" value="Genomic_DNA"/>
</dbReference>
<feature type="transmembrane region" description="Helical" evidence="1">
    <location>
        <begin position="140"/>
        <end position="159"/>
    </location>
</feature>
<feature type="transmembrane region" description="Helical" evidence="1">
    <location>
        <begin position="12"/>
        <end position="29"/>
    </location>
</feature>
<keyword evidence="1" id="KW-1133">Transmembrane helix</keyword>
<proteinExistence type="predicted"/>
<protein>
    <recommendedName>
        <fullName evidence="3">MFS transporter</fullName>
    </recommendedName>
</protein>
<feature type="transmembrane region" description="Helical" evidence="1">
    <location>
        <begin position="290"/>
        <end position="323"/>
    </location>
</feature>
<dbReference type="InterPro" id="IPR036259">
    <property type="entry name" value="MFS_trans_sf"/>
</dbReference>